<evidence type="ECO:0000256" key="3">
    <source>
        <dbReference type="ARBA" id="ARBA00004613"/>
    </source>
</evidence>
<dbReference type="InterPro" id="IPR030458">
    <property type="entry name" value="Glyco_hydro_31_AS"/>
</dbReference>
<comment type="catalytic activity">
    <reaction evidence="1">
        <text>Hydrolysis of terminal, non-reducing beta-D-glucosyl residues with release of beta-D-glucose.</text>
        <dbReference type="EC" id="3.2.1.21"/>
    </reaction>
</comment>
<keyword evidence="12" id="KW-0119">Carbohydrate metabolism</keyword>
<evidence type="ECO:0000256" key="17">
    <source>
        <dbReference type="RuleBase" id="RU361185"/>
    </source>
</evidence>
<keyword evidence="8" id="KW-0964">Secreted</keyword>
<evidence type="ECO:0000256" key="13">
    <source>
        <dbReference type="ARBA" id="ARBA00023295"/>
    </source>
</evidence>
<feature type="compositionally biased region" description="Pro residues" evidence="18">
    <location>
        <begin position="450"/>
        <end position="465"/>
    </location>
</feature>
<dbReference type="InterPro" id="IPR000322">
    <property type="entry name" value="Glyco_hydro_31_TIM"/>
</dbReference>
<evidence type="ECO:0000256" key="8">
    <source>
        <dbReference type="ARBA" id="ARBA00022525"/>
    </source>
</evidence>
<dbReference type="InterPro" id="IPR013780">
    <property type="entry name" value="Glyco_hydro_b"/>
</dbReference>
<dbReference type="EMBL" id="JAGPXD010000002">
    <property type="protein sequence ID" value="KAH7367929.1"/>
    <property type="molecule type" value="Genomic_DNA"/>
</dbReference>
<dbReference type="GO" id="GO:0004558">
    <property type="term" value="F:alpha-1,4-glucosidase activity"/>
    <property type="evidence" value="ECO:0007669"/>
    <property type="project" value="UniProtKB-EC"/>
</dbReference>
<evidence type="ECO:0000256" key="18">
    <source>
        <dbReference type="SAM" id="MobiDB-lite"/>
    </source>
</evidence>
<dbReference type="Gene3D" id="2.60.40.1760">
    <property type="entry name" value="glycosyl hydrolase (family 31)"/>
    <property type="match status" value="1"/>
</dbReference>
<keyword evidence="13 17" id="KW-0326">Glycosidase</keyword>
<reference evidence="23" key="1">
    <citation type="journal article" date="2021" name="Nat. Commun.">
        <title>Genetic determinants of endophytism in the Arabidopsis root mycobiome.</title>
        <authorList>
            <person name="Mesny F."/>
            <person name="Miyauchi S."/>
            <person name="Thiergart T."/>
            <person name="Pickel B."/>
            <person name="Atanasova L."/>
            <person name="Karlsson M."/>
            <person name="Huettel B."/>
            <person name="Barry K.W."/>
            <person name="Haridas S."/>
            <person name="Chen C."/>
            <person name="Bauer D."/>
            <person name="Andreopoulos W."/>
            <person name="Pangilinan J."/>
            <person name="LaButti K."/>
            <person name="Riley R."/>
            <person name="Lipzen A."/>
            <person name="Clum A."/>
            <person name="Drula E."/>
            <person name="Henrissat B."/>
            <person name="Kohler A."/>
            <person name="Grigoriev I.V."/>
            <person name="Martin F.M."/>
            <person name="Hacquard S."/>
        </authorList>
    </citation>
    <scope>NUCLEOTIDE SEQUENCE</scope>
    <source>
        <strain evidence="23">MPI-CAGE-AT-0016</strain>
    </source>
</reference>
<dbReference type="OrthoDB" id="4821633at2759"/>
<evidence type="ECO:0000313" key="24">
    <source>
        <dbReference type="Proteomes" id="UP000813385"/>
    </source>
</evidence>
<feature type="domain" description="Glycoside hydrolase family 31 N-terminal" evidence="21">
    <location>
        <begin position="83"/>
        <end position="217"/>
    </location>
</feature>
<dbReference type="GO" id="GO:0071555">
    <property type="term" value="P:cell wall organization"/>
    <property type="evidence" value="ECO:0007669"/>
    <property type="project" value="UniProtKB-KW"/>
</dbReference>
<dbReference type="GO" id="GO:0000272">
    <property type="term" value="P:polysaccharide catabolic process"/>
    <property type="evidence" value="ECO:0007669"/>
    <property type="project" value="UniProtKB-KW"/>
</dbReference>
<dbReference type="Pfam" id="PF13802">
    <property type="entry name" value="Gal_mutarotas_2"/>
    <property type="match status" value="1"/>
</dbReference>
<feature type="domain" description="Glycosyl hydrolase family 31 C-terminal" evidence="22">
    <location>
        <begin position="700"/>
        <end position="788"/>
    </location>
</feature>
<evidence type="ECO:0000256" key="9">
    <source>
        <dbReference type="ARBA" id="ARBA00022729"/>
    </source>
</evidence>
<dbReference type="Proteomes" id="UP000813385">
    <property type="component" value="Unassembled WGS sequence"/>
</dbReference>
<dbReference type="PANTHER" id="PTHR22762">
    <property type="entry name" value="ALPHA-GLUCOSIDASE"/>
    <property type="match status" value="1"/>
</dbReference>
<feature type="compositionally biased region" description="Basic and acidic residues" evidence="18">
    <location>
        <begin position="496"/>
        <end position="510"/>
    </location>
</feature>
<evidence type="ECO:0000259" key="21">
    <source>
        <dbReference type="Pfam" id="PF13802"/>
    </source>
</evidence>
<keyword evidence="11" id="KW-0325">Glycoprotein</keyword>
<dbReference type="InterPro" id="IPR048395">
    <property type="entry name" value="Glyco_hydro_31_C"/>
</dbReference>
<dbReference type="EC" id="3.2.1.21" evidence="6"/>
<evidence type="ECO:0000256" key="2">
    <source>
        <dbReference type="ARBA" id="ARBA00001657"/>
    </source>
</evidence>
<comment type="similarity">
    <text evidence="4 17">Belongs to the glycosyl hydrolase 31 family.</text>
</comment>
<comment type="subcellular location">
    <subcellularLocation>
        <location evidence="3">Secreted</location>
    </subcellularLocation>
</comment>
<dbReference type="CDD" id="cd06602">
    <property type="entry name" value="GH31_MGAM_SI_GAA"/>
    <property type="match status" value="1"/>
</dbReference>
<dbReference type="SUPFAM" id="SSF51011">
    <property type="entry name" value="Glycosyl hydrolase domain"/>
    <property type="match status" value="1"/>
</dbReference>
<organism evidence="23 24">
    <name type="scientific">Plectosphaerella cucumerina</name>
    <dbReference type="NCBI Taxonomy" id="40658"/>
    <lineage>
        <taxon>Eukaryota</taxon>
        <taxon>Fungi</taxon>
        <taxon>Dikarya</taxon>
        <taxon>Ascomycota</taxon>
        <taxon>Pezizomycotina</taxon>
        <taxon>Sordariomycetes</taxon>
        <taxon>Hypocreomycetidae</taxon>
        <taxon>Glomerellales</taxon>
        <taxon>Plectosphaerellaceae</taxon>
        <taxon>Plectosphaerella</taxon>
    </lineage>
</organism>
<keyword evidence="10 17" id="KW-0378">Hydrolase</keyword>
<feature type="domain" description="Glycoside hydrolase family 31 TIM barrel" evidence="20">
    <location>
        <begin position="265"/>
        <end position="692"/>
    </location>
</feature>
<evidence type="ECO:0000259" key="20">
    <source>
        <dbReference type="Pfam" id="PF01055"/>
    </source>
</evidence>
<comment type="caution">
    <text evidence="23">The sequence shown here is derived from an EMBL/GenBank/DDBJ whole genome shotgun (WGS) entry which is preliminary data.</text>
</comment>
<keyword evidence="15" id="KW-0624">Polysaccharide degradation</keyword>
<dbReference type="Gene3D" id="3.20.20.80">
    <property type="entry name" value="Glycosidases"/>
    <property type="match status" value="2"/>
</dbReference>
<dbReference type="InterPro" id="IPR025887">
    <property type="entry name" value="Glyco_hydro_31_N_dom"/>
</dbReference>
<evidence type="ECO:0000313" key="23">
    <source>
        <dbReference type="EMBL" id="KAH7367929.1"/>
    </source>
</evidence>
<dbReference type="CDD" id="cd14752">
    <property type="entry name" value="GH31_N"/>
    <property type="match status" value="1"/>
</dbReference>
<evidence type="ECO:0000256" key="10">
    <source>
        <dbReference type="ARBA" id="ARBA00022801"/>
    </source>
</evidence>
<dbReference type="GO" id="GO:0030246">
    <property type="term" value="F:carbohydrate binding"/>
    <property type="evidence" value="ECO:0007669"/>
    <property type="project" value="InterPro"/>
</dbReference>
<dbReference type="PROSITE" id="PS00129">
    <property type="entry name" value="GLYCOSYL_HYDROL_F31_1"/>
    <property type="match status" value="1"/>
</dbReference>
<dbReference type="GO" id="GO:0008422">
    <property type="term" value="F:beta-glucosidase activity"/>
    <property type="evidence" value="ECO:0007669"/>
    <property type="project" value="UniProtKB-EC"/>
</dbReference>
<feature type="region of interest" description="Disordered" evidence="18">
    <location>
        <begin position="496"/>
        <end position="521"/>
    </location>
</feature>
<evidence type="ECO:0000256" key="5">
    <source>
        <dbReference type="ARBA" id="ARBA00012741"/>
    </source>
</evidence>
<protein>
    <recommendedName>
        <fullName evidence="7">Probable alpha/beta-glucosidase agdC</fullName>
        <ecNumber evidence="5">3.2.1.20</ecNumber>
        <ecNumber evidence="6">3.2.1.21</ecNumber>
    </recommendedName>
</protein>
<feature type="signal peptide" evidence="19">
    <location>
        <begin position="1"/>
        <end position="21"/>
    </location>
</feature>
<evidence type="ECO:0000256" key="4">
    <source>
        <dbReference type="ARBA" id="ARBA00007806"/>
    </source>
</evidence>
<dbReference type="Pfam" id="PF01055">
    <property type="entry name" value="Glyco_hydro_31_2nd"/>
    <property type="match status" value="1"/>
</dbReference>
<sequence length="895" mass="100560">MKSRLPILGALLCSALAAADAIDDCKGYRVAKVHKTKSSIEADLHLIGKGCAAYGPDIENLTLLVEFQTHSRLHVLIQDKAAKRYRVPKEVFSYEEDPASSIESSDSDLKFDWTESPFTFSVSRKSTGETLFDTHGSNLIFESQYLRLKTHLPDDPNIYGIGEHTDSFRLPTDDHTRTMWARDAGGVPHGENLYGSHPVYFEHRTGGTHGVLLLSSGGMDVKLRRQDKKNSLEYNVIGGVLDLYFLAGPDPIDVSRQYAALIGTPAMIPYWSLGYHQCKYGYQDWFEVAEVVANYSAAGIPLETVWSDIDYMDGRKVFSLDPERFPLKKMQKLVQYLHDHQQQYIMMVDPAVAEKDYDAYNRGVHWDAFAKSPVEGENYYRGVVWPGVTVYPDWYHPNATTYWTERFHDFFNPETGVNIDGIWIDMNEPANFCPFPCPDPFGTAKRQGYPPNPPPLRKQPRPLPGFPTDDAAALPEPTPEVPADDDETVFRIQPVEDGHVQSPLEPRKEQEDDVINPPYKINNKGRQAALTENTMRTDVVHAQGHRHYDAHNTYGFMMGKATRAAALARKPLLKPFIVTRSSFLGSGKYVQKWLGDNFSSWDHYRTSISGILQFTSIFQLPMVGADVCGFQGSAQEKMCARWATLAAFSPFYRNHADLGSPHQEFYRWPLVTEAAKYAISTRYKLLDYFYTALYAQSKDGTPALNPLWYIYPKDTKTYPIGLQYFYGSCLLVSPVTDDESTEVKAYLPDDVFYEYETGEKIRGKGDYIHIKDVPFDRIPLHVRGGCVLPLRVESANTTAELRKKSFELVVAPGLGGSAAGTLFVDDGVSIDGGEHQVGLNFRYEDGELITSGMDGVPEGVQDLQSRMEAAGVRIERIRILGQEGEASNPFVFKSA</sequence>
<dbReference type="InterPro" id="IPR017853">
    <property type="entry name" value="GH"/>
</dbReference>
<evidence type="ECO:0000256" key="6">
    <source>
        <dbReference type="ARBA" id="ARBA00012744"/>
    </source>
</evidence>
<keyword evidence="14" id="KW-0961">Cell wall biogenesis/degradation</keyword>
<keyword evidence="24" id="KW-1185">Reference proteome</keyword>
<evidence type="ECO:0000256" key="15">
    <source>
        <dbReference type="ARBA" id="ARBA00023326"/>
    </source>
</evidence>
<dbReference type="Gene3D" id="2.60.40.1180">
    <property type="entry name" value="Golgi alpha-mannosidase II"/>
    <property type="match status" value="2"/>
</dbReference>
<evidence type="ECO:0000256" key="19">
    <source>
        <dbReference type="SAM" id="SignalP"/>
    </source>
</evidence>
<evidence type="ECO:0000259" key="22">
    <source>
        <dbReference type="Pfam" id="PF21365"/>
    </source>
</evidence>
<feature type="region of interest" description="Disordered" evidence="18">
    <location>
        <begin position="443"/>
        <end position="484"/>
    </location>
</feature>
<keyword evidence="9 19" id="KW-0732">Signal</keyword>
<accession>A0A8K0TR41</accession>
<dbReference type="InterPro" id="IPR011013">
    <property type="entry name" value="Gal_mutarotase_sf_dom"/>
</dbReference>
<name>A0A8K0TR41_9PEZI</name>
<evidence type="ECO:0000256" key="1">
    <source>
        <dbReference type="ARBA" id="ARBA00000448"/>
    </source>
</evidence>
<dbReference type="SUPFAM" id="SSF74650">
    <property type="entry name" value="Galactose mutarotase-like"/>
    <property type="match status" value="1"/>
</dbReference>
<dbReference type="EC" id="3.2.1.20" evidence="5"/>
<gene>
    <name evidence="23" type="ORF">B0T11DRAFT_276171</name>
</gene>
<feature type="chain" id="PRO_5035455169" description="Probable alpha/beta-glucosidase agdC" evidence="19">
    <location>
        <begin position="22"/>
        <end position="895"/>
    </location>
</feature>
<evidence type="ECO:0000256" key="7">
    <source>
        <dbReference type="ARBA" id="ARBA00014002"/>
    </source>
</evidence>
<dbReference type="SUPFAM" id="SSF51445">
    <property type="entry name" value="(Trans)glycosidases"/>
    <property type="match status" value="1"/>
</dbReference>
<comment type="function">
    <text evidence="16">Glucosidase involved in the degradation of cellulosic biomass. Has both alpha- and beta-glucosidase activity.</text>
</comment>
<comment type="catalytic activity">
    <reaction evidence="2">
        <text>Hydrolysis of terminal, non-reducing (1-&gt;4)-linked alpha-D-glucose residues with release of alpha-D-glucose.</text>
        <dbReference type="EC" id="3.2.1.20"/>
    </reaction>
</comment>
<evidence type="ECO:0000256" key="12">
    <source>
        <dbReference type="ARBA" id="ARBA00023277"/>
    </source>
</evidence>
<dbReference type="AlphaFoldDB" id="A0A8K0TR41"/>
<dbReference type="GO" id="GO:0005576">
    <property type="term" value="C:extracellular region"/>
    <property type="evidence" value="ECO:0007669"/>
    <property type="project" value="UniProtKB-SubCell"/>
</dbReference>
<evidence type="ECO:0000256" key="16">
    <source>
        <dbReference type="ARBA" id="ARBA00025512"/>
    </source>
</evidence>
<dbReference type="Pfam" id="PF21365">
    <property type="entry name" value="Glyco_hydro_31_3rd"/>
    <property type="match status" value="1"/>
</dbReference>
<evidence type="ECO:0000256" key="14">
    <source>
        <dbReference type="ARBA" id="ARBA00023316"/>
    </source>
</evidence>
<evidence type="ECO:0000256" key="11">
    <source>
        <dbReference type="ARBA" id="ARBA00023180"/>
    </source>
</evidence>
<proteinExistence type="inferred from homology"/>
<dbReference type="PANTHER" id="PTHR22762:SF67">
    <property type="entry name" value="ALPHA_BETA-GLUCOSIDASE AGDC-RELATED"/>
    <property type="match status" value="1"/>
</dbReference>